<dbReference type="PROSITE" id="PS50850">
    <property type="entry name" value="MFS"/>
    <property type="match status" value="1"/>
</dbReference>
<keyword evidence="2 5" id="KW-0812">Transmembrane</keyword>
<evidence type="ECO:0000259" key="6">
    <source>
        <dbReference type="PROSITE" id="PS50850"/>
    </source>
</evidence>
<feature type="transmembrane region" description="Helical" evidence="5">
    <location>
        <begin position="408"/>
        <end position="429"/>
    </location>
</feature>
<feature type="transmembrane region" description="Helical" evidence="5">
    <location>
        <begin position="50"/>
        <end position="73"/>
    </location>
</feature>
<feature type="transmembrane region" description="Helical" evidence="5">
    <location>
        <begin position="173"/>
        <end position="193"/>
    </location>
</feature>
<evidence type="ECO:0000256" key="3">
    <source>
        <dbReference type="ARBA" id="ARBA00022989"/>
    </source>
</evidence>
<dbReference type="InterPro" id="IPR005828">
    <property type="entry name" value="MFS_sugar_transport-like"/>
</dbReference>
<keyword evidence="4 5" id="KW-0472">Membrane</keyword>
<evidence type="ECO:0000256" key="5">
    <source>
        <dbReference type="SAM" id="Phobius"/>
    </source>
</evidence>
<feature type="transmembrane region" description="Helical" evidence="5">
    <location>
        <begin position="310"/>
        <end position="331"/>
    </location>
</feature>
<feature type="transmembrane region" description="Helical" evidence="5">
    <location>
        <begin position="379"/>
        <end position="402"/>
    </location>
</feature>
<evidence type="ECO:0000256" key="1">
    <source>
        <dbReference type="ARBA" id="ARBA00004141"/>
    </source>
</evidence>
<dbReference type="PANTHER" id="PTHR48021:SF1">
    <property type="entry name" value="GH07001P-RELATED"/>
    <property type="match status" value="1"/>
</dbReference>
<evidence type="ECO:0000256" key="2">
    <source>
        <dbReference type="ARBA" id="ARBA00022692"/>
    </source>
</evidence>
<gene>
    <name evidence="7" type="ORF">M9Y10_010394</name>
</gene>
<dbReference type="PANTHER" id="PTHR48021">
    <property type="match status" value="1"/>
</dbReference>
<dbReference type="Pfam" id="PF00083">
    <property type="entry name" value="Sugar_tr"/>
    <property type="match status" value="1"/>
</dbReference>
<protein>
    <submittedName>
        <fullName evidence="7">Glucose import</fullName>
    </submittedName>
</protein>
<dbReference type="InterPro" id="IPR050549">
    <property type="entry name" value="MFS_Trehalose_Transporter"/>
</dbReference>
<comment type="subcellular location">
    <subcellularLocation>
        <location evidence="1">Membrane</location>
        <topology evidence="1">Multi-pass membrane protein</topology>
    </subcellularLocation>
</comment>
<dbReference type="SUPFAM" id="SSF103473">
    <property type="entry name" value="MFS general substrate transporter"/>
    <property type="match status" value="1"/>
</dbReference>
<dbReference type="InterPro" id="IPR036259">
    <property type="entry name" value="MFS_trans_sf"/>
</dbReference>
<comment type="caution">
    <text evidence="7">The sequence shown here is derived from an EMBL/GenBank/DDBJ whole genome shotgun (WGS) entry which is preliminary data.</text>
</comment>
<feature type="transmembrane region" description="Helical" evidence="5">
    <location>
        <begin position="343"/>
        <end position="367"/>
    </location>
</feature>
<feature type="transmembrane region" description="Helical" evidence="5">
    <location>
        <begin position="80"/>
        <end position="99"/>
    </location>
</feature>
<evidence type="ECO:0000313" key="7">
    <source>
        <dbReference type="EMBL" id="KAK8864867.1"/>
    </source>
</evidence>
<dbReference type="InterPro" id="IPR003663">
    <property type="entry name" value="Sugar/inositol_transpt"/>
</dbReference>
<evidence type="ECO:0000256" key="4">
    <source>
        <dbReference type="ARBA" id="ARBA00023136"/>
    </source>
</evidence>
<organism evidence="7 8">
    <name type="scientific">Tritrichomonas musculus</name>
    <dbReference type="NCBI Taxonomy" id="1915356"/>
    <lineage>
        <taxon>Eukaryota</taxon>
        <taxon>Metamonada</taxon>
        <taxon>Parabasalia</taxon>
        <taxon>Tritrichomonadida</taxon>
        <taxon>Tritrichomonadidae</taxon>
        <taxon>Tritrichomonas</taxon>
    </lineage>
</organism>
<sequence>MINNLNALGNGAVLFLGALSFGTVTSYPSPAIMSLIEEKPQLGEERFKSAISWFSNAPRLSAAIGPFLMIPILPRIGRKYALSIVSFLLCISWFLLFLIDMKDEKNDVPFNIEYGVVVRTIMGLFWGTTSVLTITFIIETAPSSSYGLFGSIYQLFIILGICLTNILGAFVNWKILIIINAIINLIFSICLLVKEDSPVSQKLKVHKSHHKRYSPSKCFHCHLFRNIDESAKINGFGSNESYVRTVISSMFILFFQQYCGINAILNNLSSIMTLSGLSMNSNLQSAMSTLAQLLACLIASFLMDNIGPKILWLASTAGCLISLSVYAYCIFDYQTLMTVPRYIPVLAVFVYCLFFGLGQGPAPWAIFPGLFPDLLRYEGICCMLFSHWFISFVVCYTHPIITEKVGEFYAILVYIICSIGAIIYGIFFIPKKEIINPEDFTMF</sequence>
<feature type="transmembrane region" description="Helical" evidence="5">
    <location>
        <begin position="145"/>
        <end position="167"/>
    </location>
</feature>
<reference evidence="7 8" key="1">
    <citation type="submission" date="2024-04" db="EMBL/GenBank/DDBJ databases">
        <title>Tritrichomonas musculus Genome.</title>
        <authorList>
            <person name="Alves-Ferreira E."/>
            <person name="Grigg M."/>
            <person name="Lorenzi H."/>
            <person name="Galac M."/>
        </authorList>
    </citation>
    <scope>NUCLEOTIDE SEQUENCE [LARGE SCALE GENOMIC DNA]</scope>
    <source>
        <strain evidence="7 8">EAF2021</strain>
    </source>
</reference>
<accession>A0ABR2IKS2</accession>
<feature type="transmembrane region" description="Helical" evidence="5">
    <location>
        <begin position="242"/>
        <end position="265"/>
    </location>
</feature>
<dbReference type="InterPro" id="IPR020846">
    <property type="entry name" value="MFS_dom"/>
</dbReference>
<name>A0ABR2IKS2_9EUKA</name>
<proteinExistence type="predicted"/>
<dbReference type="EMBL" id="JAPFFF010000016">
    <property type="protein sequence ID" value="KAK8864867.1"/>
    <property type="molecule type" value="Genomic_DNA"/>
</dbReference>
<feature type="transmembrane region" description="Helical" evidence="5">
    <location>
        <begin position="119"/>
        <end position="138"/>
    </location>
</feature>
<keyword evidence="3 5" id="KW-1133">Transmembrane helix</keyword>
<dbReference type="PRINTS" id="PR00171">
    <property type="entry name" value="SUGRTRNSPORT"/>
</dbReference>
<feature type="domain" description="Major facilitator superfamily (MFS) profile" evidence="6">
    <location>
        <begin position="6"/>
        <end position="433"/>
    </location>
</feature>
<keyword evidence="8" id="KW-1185">Reference proteome</keyword>
<evidence type="ECO:0000313" key="8">
    <source>
        <dbReference type="Proteomes" id="UP001470230"/>
    </source>
</evidence>
<dbReference type="Gene3D" id="1.20.1250.20">
    <property type="entry name" value="MFS general substrate transporter like domains"/>
    <property type="match status" value="2"/>
</dbReference>
<dbReference type="Proteomes" id="UP001470230">
    <property type="component" value="Unassembled WGS sequence"/>
</dbReference>